<dbReference type="Proteomes" id="UP000235114">
    <property type="component" value="Unassembled WGS sequence"/>
</dbReference>
<evidence type="ECO:0000313" key="4">
    <source>
        <dbReference type="Proteomes" id="UP000234951"/>
    </source>
</evidence>
<organism evidence="2 4">
    <name type="scientific">Bacillus canaveralius</name>
    <dbReference type="NCBI Taxonomy" id="1403243"/>
    <lineage>
        <taxon>Bacteria</taxon>
        <taxon>Bacillati</taxon>
        <taxon>Bacillota</taxon>
        <taxon>Bacilli</taxon>
        <taxon>Bacillales</taxon>
        <taxon>Bacillaceae</taxon>
        <taxon>Bacillus</taxon>
    </lineage>
</organism>
<proteinExistence type="predicted"/>
<dbReference type="Proteomes" id="UP000234951">
    <property type="component" value="Unassembled WGS sequence"/>
</dbReference>
<sequence length="174" mass="19543">MRKHYKAALLLVIAVFLLGACSASVKEEQKAAEAAVEKALRSDAKKTNKKNEDIQYHLPFGMEIEDAAANNIVLKNGAKKYLLFYNQHEGSDSQVVYEATARQQKYDVKKTFADDDRFGFLLIKNLEKNKNEVTIGNGGIKITSEVKTRNLKSEAEIMAQIIRSVQFNEKEGSK</sequence>
<dbReference type="PROSITE" id="PS51257">
    <property type="entry name" value="PROKAR_LIPOPROTEIN"/>
    <property type="match status" value="1"/>
</dbReference>
<evidence type="ECO:0000313" key="3">
    <source>
        <dbReference type="EMBL" id="PLR98701.1"/>
    </source>
</evidence>
<gene>
    <name evidence="2" type="ORF">CU635_19295</name>
    <name evidence="3" type="ORF">CVD25_07240</name>
</gene>
<dbReference type="RefSeq" id="WP_101579003.1">
    <property type="nucleotide sequence ID" value="NZ_PGVA01000057.1"/>
</dbReference>
<comment type="caution">
    <text evidence="2">The sequence shown here is derived from an EMBL/GenBank/DDBJ whole genome shotgun (WGS) entry which is preliminary data.</text>
</comment>
<reference evidence="3 5" key="2">
    <citation type="submission" date="2017-12" db="EMBL/GenBank/DDBJ databases">
        <title>Comparative Functional Genomics of Dry Heat Resistant strains isolated from the Viking Spacecraft.</title>
        <authorList>
            <person name="Seuylemezian A."/>
            <person name="Cooper K."/>
            <person name="Vaishampayan P."/>
        </authorList>
    </citation>
    <scope>NUCLEOTIDE SEQUENCE [LARGE SCALE GENOMIC DNA]</scope>
    <source>
        <strain evidence="3 5">ATCC 29669</strain>
    </source>
</reference>
<keyword evidence="5" id="KW-1185">Reference proteome</keyword>
<dbReference type="EMBL" id="PGVD01000020">
    <property type="protein sequence ID" value="PLR98701.1"/>
    <property type="molecule type" value="Genomic_DNA"/>
</dbReference>
<evidence type="ECO:0008006" key="6">
    <source>
        <dbReference type="Google" id="ProtNLM"/>
    </source>
</evidence>
<accession>A0A2N5GH92</accession>
<protein>
    <recommendedName>
        <fullName evidence="6">DUF4367 domain-containing protein</fullName>
    </recommendedName>
</protein>
<dbReference type="OrthoDB" id="2450230at2"/>
<reference evidence="2 4" key="1">
    <citation type="submission" date="2017-11" db="EMBL/GenBank/DDBJ databases">
        <title>Comparitive Functional Genomics of Dry Heat Resistant strains isolated from the Viking Spacecraft.</title>
        <authorList>
            <person name="Seuylemezian A."/>
            <person name="Cooper K."/>
            <person name="Vaishampayan P."/>
        </authorList>
    </citation>
    <scope>NUCLEOTIDE SEQUENCE [LARGE SCALE GENOMIC DNA]</scope>
    <source>
        <strain evidence="2 4">M4.6</strain>
    </source>
</reference>
<name>A0A2N5GH92_9BACI</name>
<feature type="signal peptide" evidence="1">
    <location>
        <begin position="1"/>
        <end position="25"/>
    </location>
</feature>
<dbReference type="EMBL" id="PGVA01000057">
    <property type="protein sequence ID" value="PLR80157.1"/>
    <property type="molecule type" value="Genomic_DNA"/>
</dbReference>
<evidence type="ECO:0000313" key="5">
    <source>
        <dbReference type="Proteomes" id="UP000235114"/>
    </source>
</evidence>
<dbReference type="AlphaFoldDB" id="A0A2N5GH92"/>
<keyword evidence="1" id="KW-0732">Signal</keyword>
<evidence type="ECO:0000256" key="1">
    <source>
        <dbReference type="SAM" id="SignalP"/>
    </source>
</evidence>
<evidence type="ECO:0000313" key="2">
    <source>
        <dbReference type="EMBL" id="PLR80157.1"/>
    </source>
</evidence>
<feature type="chain" id="PRO_5043159323" description="DUF4367 domain-containing protein" evidence="1">
    <location>
        <begin position="26"/>
        <end position="174"/>
    </location>
</feature>